<protein>
    <submittedName>
        <fullName evidence="1">Uncharacterized protein</fullName>
    </submittedName>
</protein>
<organism evidence="1 2">
    <name type="scientific">Manihot esculenta</name>
    <name type="common">Cassava</name>
    <name type="synonym">Jatropha manihot</name>
    <dbReference type="NCBI Taxonomy" id="3983"/>
    <lineage>
        <taxon>Eukaryota</taxon>
        <taxon>Viridiplantae</taxon>
        <taxon>Streptophyta</taxon>
        <taxon>Embryophyta</taxon>
        <taxon>Tracheophyta</taxon>
        <taxon>Spermatophyta</taxon>
        <taxon>Magnoliopsida</taxon>
        <taxon>eudicotyledons</taxon>
        <taxon>Gunneridae</taxon>
        <taxon>Pentapetalae</taxon>
        <taxon>rosids</taxon>
        <taxon>fabids</taxon>
        <taxon>Malpighiales</taxon>
        <taxon>Euphorbiaceae</taxon>
        <taxon>Crotonoideae</taxon>
        <taxon>Manihoteae</taxon>
        <taxon>Manihot</taxon>
    </lineage>
</organism>
<evidence type="ECO:0000313" key="1">
    <source>
        <dbReference type="EMBL" id="KAG8643732.1"/>
    </source>
</evidence>
<evidence type="ECO:0000313" key="2">
    <source>
        <dbReference type="Proteomes" id="UP000091857"/>
    </source>
</evidence>
<gene>
    <name evidence="1" type="ORF">MANES_11G061450v8</name>
</gene>
<dbReference type="EMBL" id="CM004397">
    <property type="protein sequence ID" value="KAG8643732.1"/>
    <property type="molecule type" value="Genomic_DNA"/>
</dbReference>
<comment type="caution">
    <text evidence="1">The sequence shown here is derived from an EMBL/GenBank/DDBJ whole genome shotgun (WGS) entry which is preliminary data.</text>
</comment>
<accession>A0ACB7GTV6</accession>
<dbReference type="Proteomes" id="UP000091857">
    <property type="component" value="Chromosome 11"/>
</dbReference>
<proteinExistence type="predicted"/>
<keyword evidence="2" id="KW-1185">Reference proteome</keyword>
<sequence length="31" mass="3551">MFLYLNKGYSSLIIWEPAAAFGNPCFSLRLQ</sequence>
<reference evidence="2" key="1">
    <citation type="journal article" date="2016" name="Nat. Biotechnol.">
        <title>Sequencing wild and cultivated cassava and related species reveals extensive interspecific hybridization and genetic diversity.</title>
        <authorList>
            <person name="Bredeson J.V."/>
            <person name="Lyons J.B."/>
            <person name="Prochnik S.E."/>
            <person name="Wu G.A."/>
            <person name="Ha C.M."/>
            <person name="Edsinger-Gonzales E."/>
            <person name="Grimwood J."/>
            <person name="Schmutz J."/>
            <person name="Rabbi I.Y."/>
            <person name="Egesi C."/>
            <person name="Nauluvula P."/>
            <person name="Lebot V."/>
            <person name="Ndunguru J."/>
            <person name="Mkamilo G."/>
            <person name="Bart R.S."/>
            <person name="Setter T.L."/>
            <person name="Gleadow R.M."/>
            <person name="Kulakow P."/>
            <person name="Ferguson M.E."/>
            <person name="Rounsley S."/>
            <person name="Rokhsar D.S."/>
        </authorList>
    </citation>
    <scope>NUCLEOTIDE SEQUENCE [LARGE SCALE GENOMIC DNA]</scope>
    <source>
        <strain evidence="2">cv. AM560-2</strain>
    </source>
</reference>
<name>A0ACB7GTV6_MANES</name>